<accession>A0A7J7IUP3</accession>
<dbReference type="GO" id="GO:0005634">
    <property type="term" value="C:nucleus"/>
    <property type="evidence" value="ECO:0007669"/>
    <property type="project" value="UniProtKB-SubCell"/>
</dbReference>
<dbReference type="GO" id="GO:0000981">
    <property type="term" value="F:DNA-binding transcription factor activity, RNA polymerase II-specific"/>
    <property type="evidence" value="ECO:0007669"/>
    <property type="project" value="TreeGrafter"/>
</dbReference>
<dbReference type="GO" id="GO:0030154">
    <property type="term" value="P:cell differentiation"/>
    <property type="evidence" value="ECO:0007669"/>
    <property type="project" value="TreeGrafter"/>
</dbReference>
<keyword evidence="1 2" id="KW-0238">DNA-binding</keyword>
<gene>
    <name evidence="5" type="ORF">EB796_024040</name>
</gene>
<dbReference type="PROSITE" id="PS50039">
    <property type="entry name" value="FORK_HEAD_3"/>
    <property type="match status" value="1"/>
</dbReference>
<feature type="compositionally biased region" description="Polar residues" evidence="3">
    <location>
        <begin position="47"/>
        <end position="57"/>
    </location>
</feature>
<evidence type="ECO:0000313" key="6">
    <source>
        <dbReference type="Proteomes" id="UP000593567"/>
    </source>
</evidence>
<proteinExistence type="predicted"/>
<evidence type="ECO:0000256" key="3">
    <source>
        <dbReference type="SAM" id="MobiDB-lite"/>
    </source>
</evidence>
<dbReference type="Proteomes" id="UP000593567">
    <property type="component" value="Unassembled WGS sequence"/>
</dbReference>
<name>A0A7J7IUP3_BUGNE</name>
<feature type="region of interest" description="Disordered" evidence="3">
    <location>
        <begin position="1"/>
        <end position="57"/>
    </location>
</feature>
<keyword evidence="2" id="KW-0539">Nucleus</keyword>
<dbReference type="GO" id="GO:0000978">
    <property type="term" value="F:RNA polymerase II cis-regulatory region sequence-specific DNA binding"/>
    <property type="evidence" value="ECO:0007669"/>
    <property type="project" value="TreeGrafter"/>
</dbReference>
<dbReference type="SMART" id="SM00339">
    <property type="entry name" value="FH"/>
    <property type="match status" value="1"/>
</dbReference>
<reference evidence="5" key="1">
    <citation type="submission" date="2020-06" db="EMBL/GenBank/DDBJ databases">
        <title>Draft genome of Bugula neritina, a colonial animal packing powerful symbionts and potential medicines.</title>
        <authorList>
            <person name="Rayko M."/>
        </authorList>
    </citation>
    <scope>NUCLEOTIDE SEQUENCE [LARGE SCALE GENOMIC DNA]</scope>
    <source>
        <strain evidence="5">Kwan_BN1</strain>
    </source>
</reference>
<comment type="caution">
    <text evidence="5">The sequence shown here is derived from an EMBL/GenBank/DDBJ whole genome shotgun (WGS) entry which is preliminary data.</text>
</comment>
<feature type="compositionally biased region" description="Basic and acidic residues" evidence="3">
    <location>
        <begin position="28"/>
        <end position="45"/>
    </location>
</feature>
<keyword evidence="6" id="KW-1185">Reference proteome</keyword>
<dbReference type="Gene3D" id="1.10.10.10">
    <property type="entry name" value="Winged helix-like DNA-binding domain superfamily/Winged helix DNA-binding domain"/>
    <property type="match status" value="1"/>
</dbReference>
<evidence type="ECO:0000256" key="2">
    <source>
        <dbReference type="PROSITE-ProRule" id="PRU00089"/>
    </source>
</evidence>
<dbReference type="InterPro" id="IPR036388">
    <property type="entry name" value="WH-like_DNA-bd_sf"/>
</dbReference>
<dbReference type="AlphaFoldDB" id="A0A7J7IUP3"/>
<dbReference type="InterPro" id="IPR001766">
    <property type="entry name" value="Fork_head_dom"/>
</dbReference>
<dbReference type="OrthoDB" id="5954824at2759"/>
<dbReference type="InterPro" id="IPR036390">
    <property type="entry name" value="WH_DNA-bd_sf"/>
</dbReference>
<evidence type="ECO:0000256" key="1">
    <source>
        <dbReference type="ARBA" id="ARBA00023125"/>
    </source>
</evidence>
<comment type="subcellular location">
    <subcellularLocation>
        <location evidence="2">Nucleus</location>
    </subcellularLocation>
</comment>
<evidence type="ECO:0000259" key="4">
    <source>
        <dbReference type="PROSITE" id="PS50039"/>
    </source>
</evidence>
<dbReference type="InterPro" id="IPR050211">
    <property type="entry name" value="FOX_domain-containing"/>
</dbReference>
<feature type="compositionally biased region" description="Basic and acidic residues" evidence="3">
    <location>
        <begin position="1"/>
        <end position="13"/>
    </location>
</feature>
<evidence type="ECO:0000313" key="5">
    <source>
        <dbReference type="EMBL" id="KAF6017643.1"/>
    </source>
</evidence>
<feature type="domain" description="Fork-head" evidence="4">
    <location>
        <begin position="59"/>
        <end position="109"/>
    </location>
</feature>
<dbReference type="SUPFAM" id="SSF46785">
    <property type="entry name" value="Winged helix' DNA-binding domain"/>
    <property type="match status" value="1"/>
</dbReference>
<protein>
    <recommendedName>
        <fullName evidence="4">Fork-head domain-containing protein</fullName>
    </recommendedName>
</protein>
<dbReference type="EMBL" id="VXIV02003371">
    <property type="protein sequence ID" value="KAF6017643.1"/>
    <property type="molecule type" value="Genomic_DNA"/>
</dbReference>
<dbReference type="PRINTS" id="PR00053">
    <property type="entry name" value="FORKHEAD"/>
</dbReference>
<dbReference type="Pfam" id="PF00250">
    <property type="entry name" value="Forkhead"/>
    <property type="match status" value="1"/>
</dbReference>
<sequence>MTSVTEKEPESRSAMDISVNEVESTTPNEKDGDSTSRLSADEKGNKGYTTQPETDTYSKPSESYVMIIATAIMQSKEQRMSLGSIYNWIERKYPYFTKNDATQGLDEAIMKRSLRSLHIIPPYQGDRCATPPHSVSHFPWQYSTHFYNQTPTEATYYHPYSPAVPTNNIVYNNVGPNVNYHHYYHPPASISQQVSHVTPTVPHMSTSVTCSCSPNTGCLGCPASPTQQLYHVPQRFN</sequence>
<dbReference type="PANTHER" id="PTHR11829:SF343">
    <property type="entry name" value="FORK-HEAD DOMAIN-CONTAINING PROTEIN"/>
    <property type="match status" value="1"/>
</dbReference>
<feature type="DNA-binding region" description="Fork-head" evidence="2">
    <location>
        <begin position="59"/>
        <end position="109"/>
    </location>
</feature>
<organism evidence="5 6">
    <name type="scientific">Bugula neritina</name>
    <name type="common">Brown bryozoan</name>
    <name type="synonym">Sertularia neritina</name>
    <dbReference type="NCBI Taxonomy" id="10212"/>
    <lineage>
        <taxon>Eukaryota</taxon>
        <taxon>Metazoa</taxon>
        <taxon>Spiralia</taxon>
        <taxon>Lophotrochozoa</taxon>
        <taxon>Bryozoa</taxon>
        <taxon>Gymnolaemata</taxon>
        <taxon>Cheilostomatida</taxon>
        <taxon>Flustrina</taxon>
        <taxon>Buguloidea</taxon>
        <taxon>Bugulidae</taxon>
        <taxon>Bugula</taxon>
    </lineage>
</organism>
<dbReference type="PANTHER" id="PTHR11829">
    <property type="entry name" value="FORKHEAD BOX PROTEIN"/>
    <property type="match status" value="1"/>
</dbReference>
<dbReference type="GO" id="GO:0009653">
    <property type="term" value="P:anatomical structure morphogenesis"/>
    <property type="evidence" value="ECO:0007669"/>
    <property type="project" value="TreeGrafter"/>
</dbReference>